<evidence type="ECO:0000256" key="2">
    <source>
        <dbReference type="ARBA" id="ARBA00010989"/>
    </source>
</evidence>
<dbReference type="eggNOG" id="KOG2820">
    <property type="taxonomic scope" value="Eukaryota"/>
</dbReference>
<evidence type="ECO:0000256" key="5">
    <source>
        <dbReference type="ARBA" id="ARBA00023002"/>
    </source>
</evidence>
<keyword evidence="5" id="KW-0560">Oxidoreductase</keyword>
<comment type="cofactor">
    <cofactor evidence="1">
        <name>FAD</name>
        <dbReference type="ChEBI" id="CHEBI:57692"/>
    </cofactor>
</comment>
<gene>
    <name evidence="7" type="ORF">MCYG_02211</name>
</gene>
<sequence length="435" mass="47722">MSQPSKDSPIVIIGAGTWGISTALHLARRGYKDIKLLDKYPVPSPISAGNDVNKFLELDSSPVGDYVSKTIAQATVSGWKNDPVFQPYYHDAGAIIAATSPGAREDISSGGGMTAANGWIPRSTAQEFRETMPLGVLTGDFPGWKGYWKKDGAGWVAARKSMESAAKEAARLGVAFLSGPAGEARELVYEDDGAAVRGVRTADGQVHLGAKTILCTGAAAESLLDMKDQLRPTAWTLAHIKMTPEEVKLYKDLPVLFNVERGFFMEPDEDKHELKICDEHPGYCNWVMEGGKLKSKPFARHQIPLESEERVRQFLKETMPHLASRPLSFARICWCADTPDRKFLISTHPEHRNLVLGVGGSGHGFAHIPSVGSFIADVMESKLDPRLEKAFRWRPETAVGRDWGALQGRYGPDGSNRVMNFQDIKETEWTTIGAD</sequence>
<name>C5FJ62_ARTOC</name>
<dbReference type="RefSeq" id="XP_002849277.1">
    <property type="nucleotide sequence ID" value="XM_002849231.1"/>
</dbReference>
<organism evidence="7 8">
    <name type="scientific">Arthroderma otae (strain ATCC MYA-4605 / CBS 113480)</name>
    <name type="common">Microsporum canis</name>
    <dbReference type="NCBI Taxonomy" id="554155"/>
    <lineage>
        <taxon>Eukaryota</taxon>
        <taxon>Fungi</taxon>
        <taxon>Dikarya</taxon>
        <taxon>Ascomycota</taxon>
        <taxon>Pezizomycotina</taxon>
        <taxon>Eurotiomycetes</taxon>
        <taxon>Eurotiomycetidae</taxon>
        <taxon>Onygenales</taxon>
        <taxon>Arthrodermataceae</taxon>
        <taxon>Microsporum</taxon>
    </lineage>
</organism>
<evidence type="ECO:0000313" key="8">
    <source>
        <dbReference type="Proteomes" id="UP000002035"/>
    </source>
</evidence>
<dbReference type="InterPro" id="IPR045170">
    <property type="entry name" value="MTOX"/>
</dbReference>
<proteinExistence type="inferred from homology"/>
<dbReference type="AlphaFoldDB" id="C5FJ62"/>
<evidence type="ECO:0000256" key="1">
    <source>
        <dbReference type="ARBA" id="ARBA00001974"/>
    </source>
</evidence>
<feature type="domain" description="FAD dependent oxidoreductase" evidence="6">
    <location>
        <begin position="10"/>
        <end position="377"/>
    </location>
</feature>
<keyword evidence="4" id="KW-0274">FAD</keyword>
<dbReference type="HOGENOM" id="CLU_007884_0_2_1"/>
<dbReference type="Gene3D" id="3.50.50.60">
    <property type="entry name" value="FAD/NAD(P)-binding domain"/>
    <property type="match status" value="1"/>
</dbReference>
<dbReference type="EMBL" id="DS995702">
    <property type="protein sequence ID" value="EEQ29392.1"/>
    <property type="molecule type" value="Genomic_DNA"/>
</dbReference>
<evidence type="ECO:0000256" key="3">
    <source>
        <dbReference type="ARBA" id="ARBA00022630"/>
    </source>
</evidence>
<dbReference type="SUPFAM" id="SSF54373">
    <property type="entry name" value="FAD-linked reductases, C-terminal domain"/>
    <property type="match status" value="1"/>
</dbReference>
<keyword evidence="3" id="KW-0285">Flavoprotein</keyword>
<comment type="similarity">
    <text evidence="2">Belongs to the MSOX/MTOX family.</text>
</comment>
<dbReference type="PANTHER" id="PTHR10961:SF24">
    <property type="entry name" value="HYPOTHETICAL FRUCTOSYL AMINE:OXYGEN OXIDOREDUCTASE (EUROFUNG)"/>
    <property type="match status" value="1"/>
</dbReference>
<dbReference type="OrthoDB" id="2219495at2759"/>
<dbReference type="GO" id="GO:0050660">
    <property type="term" value="F:flavin adenine dinucleotide binding"/>
    <property type="evidence" value="ECO:0007669"/>
    <property type="project" value="InterPro"/>
</dbReference>
<keyword evidence="8" id="KW-1185">Reference proteome</keyword>
<protein>
    <submittedName>
        <fullName evidence="7">Fructosyl amine:oxygen oxidoreductase</fullName>
    </submittedName>
</protein>
<evidence type="ECO:0000313" key="7">
    <source>
        <dbReference type="EMBL" id="EEQ29392.1"/>
    </source>
</evidence>
<dbReference type="VEuPathDB" id="FungiDB:MCYG_02211"/>
<dbReference type="GeneID" id="9223214"/>
<dbReference type="Proteomes" id="UP000002035">
    <property type="component" value="Unassembled WGS sequence"/>
</dbReference>
<dbReference type="GO" id="GO:0008115">
    <property type="term" value="F:sarcosine oxidase activity"/>
    <property type="evidence" value="ECO:0007669"/>
    <property type="project" value="TreeGrafter"/>
</dbReference>
<evidence type="ECO:0000259" key="6">
    <source>
        <dbReference type="Pfam" id="PF01266"/>
    </source>
</evidence>
<evidence type="ECO:0000256" key="4">
    <source>
        <dbReference type="ARBA" id="ARBA00022827"/>
    </source>
</evidence>
<dbReference type="PANTHER" id="PTHR10961">
    <property type="entry name" value="PEROXISOMAL SARCOSINE OXIDASE"/>
    <property type="match status" value="1"/>
</dbReference>
<dbReference type="OMA" id="AMQMPTI"/>
<dbReference type="Gene3D" id="3.30.9.10">
    <property type="entry name" value="D-Amino Acid Oxidase, subunit A, domain 2"/>
    <property type="match status" value="1"/>
</dbReference>
<dbReference type="Pfam" id="PF01266">
    <property type="entry name" value="DAO"/>
    <property type="match status" value="1"/>
</dbReference>
<dbReference type="InterPro" id="IPR006076">
    <property type="entry name" value="FAD-dep_OxRdtase"/>
</dbReference>
<dbReference type="STRING" id="554155.C5FJ62"/>
<dbReference type="InterPro" id="IPR036188">
    <property type="entry name" value="FAD/NAD-bd_sf"/>
</dbReference>
<accession>C5FJ62</accession>
<dbReference type="SUPFAM" id="SSF51905">
    <property type="entry name" value="FAD/NAD(P)-binding domain"/>
    <property type="match status" value="1"/>
</dbReference>
<reference evidence="8" key="1">
    <citation type="journal article" date="2012" name="MBio">
        <title>Comparative genome analysis of Trichophyton rubrum and related dermatophytes reveals candidate genes involved in infection.</title>
        <authorList>
            <person name="Martinez D.A."/>
            <person name="Oliver B.G."/>
            <person name="Graeser Y."/>
            <person name="Goldberg J.M."/>
            <person name="Li W."/>
            <person name="Martinez-Rossi N.M."/>
            <person name="Monod M."/>
            <person name="Shelest E."/>
            <person name="Barton R.C."/>
            <person name="Birch E."/>
            <person name="Brakhage A.A."/>
            <person name="Chen Z."/>
            <person name="Gurr S.J."/>
            <person name="Heiman D."/>
            <person name="Heitman J."/>
            <person name="Kosti I."/>
            <person name="Rossi A."/>
            <person name="Saif S."/>
            <person name="Samalova M."/>
            <person name="Saunders C.W."/>
            <person name="Shea T."/>
            <person name="Summerbell R.C."/>
            <person name="Xu J."/>
            <person name="Young S."/>
            <person name="Zeng Q."/>
            <person name="Birren B.W."/>
            <person name="Cuomo C.A."/>
            <person name="White T.C."/>
        </authorList>
    </citation>
    <scope>NUCLEOTIDE SEQUENCE [LARGE SCALE GENOMIC DNA]</scope>
    <source>
        <strain evidence="8">ATCC MYA-4605 / CBS 113480</strain>
    </source>
</reference>
<dbReference type="GO" id="GO:0051698">
    <property type="term" value="F:saccharopine oxidase activity"/>
    <property type="evidence" value="ECO:0007669"/>
    <property type="project" value="TreeGrafter"/>
</dbReference>